<organism evidence="10 11">
    <name type="scientific">Amphibacillus marinus</name>
    <dbReference type="NCBI Taxonomy" id="872970"/>
    <lineage>
        <taxon>Bacteria</taxon>
        <taxon>Bacillati</taxon>
        <taxon>Bacillota</taxon>
        <taxon>Bacilli</taxon>
        <taxon>Bacillales</taxon>
        <taxon>Bacillaceae</taxon>
        <taxon>Amphibacillus</taxon>
    </lineage>
</organism>
<gene>
    <name evidence="10" type="ORF">SAMN04488134_101183</name>
</gene>
<evidence type="ECO:0000313" key="11">
    <source>
        <dbReference type="Proteomes" id="UP000199300"/>
    </source>
</evidence>
<keyword evidence="5 8" id="KW-0378">Hydrolase</keyword>
<comment type="similarity">
    <text evidence="2 8">Belongs to the PHP hydrolase family. HisK subfamily.</text>
</comment>
<dbReference type="NCBIfam" id="TIGR01856">
    <property type="entry name" value="hisJ_fam"/>
    <property type="match status" value="1"/>
</dbReference>
<dbReference type="Pfam" id="PF02811">
    <property type="entry name" value="PHP"/>
    <property type="match status" value="1"/>
</dbReference>
<proteinExistence type="inferred from homology"/>
<dbReference type="UniPathway" id="UPA00031">
    <property type="reaction ID" value="UER00013"/>
</dbReference>
<evidence type="ECO:0000256" key="2">
    <source>
        <dbReference type="ARBA" id="ARBA00009152"/>
    </source>
</evidence>
<dbReference type="Gene3D" id="3.20.20.140">
    <property type="entry name" value="Metal-dependent hydrolases"/>
    <property type="match status" value="1"/>
</dbReference>
<keyword evidence="4 8" id="KW-0028">Amino-acid biosynthesis</keyword>
<evidence type="ECO:0000256" key="6">
    <source>
        <dbReference type="ARBA" id="ARBA00023102"/>
    </source>
</evidence>
<protein>
    <recommendedName>
        <fullName evidence="3 8">Histidinol-phosphatase</fullName>
        <shortName evidence="8">HolPase</shortName>
        <ecNumber evidence="3 8">3.1.3.15</ecNumber>
    </recommendedName>
</protein>
<dbReference type="OrthoDB" id="9775255at2"/>
<dbReference type="PANTHER" id="PTHR21039">
    <property type="entry name" value="HISTIDINOL PHOSPHATASE-RELATED"/>
    <property type="match status" value="1"/>
</dbReference>
<dbReference type="InterPro" id="IPR004013">
    <property type="entry name" value="PHP_dom"/>
</dbReference>
<feature type="domain" description="PHP" evidence="9">
    <location>
        <begin position="5"/>
        <end position="217"/>
    </location>
</feature>
<reference evidence="10 11" key="1">
    <citation type="submission" date="2016-10" db="EMBL/GenBank/DDBJ databases">
        <authorList>
            <person name="de Groot N.N."/>
        </authorList>
    </citation>
    <scope>NUCLEOTIDE SEQUENCE [LARGE SCALE GENOMIC DNA]</scope>
    <source>
        <strain evidence="10 11">CGMCC 1.10434</strain>
    </source>
</reference>
<dbReference type="AlphaFoldDB" id="A0A1H8GW06"/>
<dbReference type="SUPFAM" id="SSF89550">
    <property type="entry name" value="PHP domain-like"/>
    <property type="match status" value="1"/>
</dbReference>
<keyword evidence="11" id="KW-1185">Reference proteome</keyword>
<comment type="pathway">
    <text evidence="1 8">Amino-acid biosynthesis; L-histidine biosynthesis; L-histidine from 5-phospho-alpha-D-ribose 1-diphosphate: step 8/9.</text>
</comment>
<evidence type="ECO:0000259" key="9">
    <source>
        <dbReference type="Pfam" id="PF02811"/>
    </source>
</evidence>
<dbReference type="NCBIfam" id="NF005996">
    <property type="entry name" value="PRK08123.1"/>
    <property type="match status" value="1"/>
</dbReference>
<dbReference type="InterPro" id="IPR016195">
    <property type="entry name" value="Pol/histidinol_Pase-like"/>
</dbReference>
<keyword evidence="6 8" id="KW-0368">Histidine biosynthesis</keyword>
<evidence type="ECO:0000313" key="10">
    <source>
        <dbReference type="EMBL" id="SEN48045.1"/>
    </source>
</evidence>
<dbReference type="CDD" id="cd12110">
    <property type="entry name" value="PHP_HisPPase_Hisj_like"/>
    <property type="match status" value="1"/>
</dbReference>
<evidence type="ECO:0000256" key="8">
    <source>
        <dbReference type="RuleBase" id="RU366003"/>
    </source>
</evidence>
<dbReference type="GO" id="GO:0004401">
    <property type="term" value="F:histidinol-phosphatase activity"/>
    <property type="evidence" value="ECO:0007669"/>
    <property type="project" value="UniProtKB-UniRule"/>
</dbReference>
<name>A0A1H8GW06_9BACI</name>
<dbReference type="GO" id="GO:0000105">
    <property type="term" value="P:L-histidine biosynthetic process"/>
    <property type="evidence" value="ECO:0007669"/>
    <property type="project" value="UniProtKB-UniRule"/>
</dbReference>
<evidence type="ECO:0000256" key="3">
    <source>
        <dbReference type="ARBA" id="ARBA00013085"/>
    </source>
</evidence>
<evidence type="ECO:0000256" key="5">
    <source>
        <dbReference type="ARBA" id="ARBA00022801"/>
    </source>
</evidence>
<dbReference type="InterPro" id="IPR010140">
    <property type="entry name" value="Histidinol_P_phosphatase_HisJ"/>
</dbReference>
<dbReference type="Proteomes" id="UP000199300">
    <property type="component" value="Unassembled WGS sequence"/>
</dbReference>
<dbReference type="EC" id="3.1.3.15" evidence="3 8"/>
<comment type="catalytic activity">
    <reaction evidence="7 8">
        <text>L-histidinol phosphate + H2O = L-histidinol + phosphate</text>
        <dbReference type="Rhea" id="RHEA:14465"/>
        <dbReference type="ChEBI" id="CHEBI:15377"/>
        <dbReference type="ChEBI" id="CHEBI:43474"/>
        <dbReference type="ChEBI" id="CHEBI:57699"/>
        <dbReference type="ChEBI" id="CHEBI:57980"/>
        <dbReference type="EC" id="3.1.3.15"/>
    </reaction>
</comment>
<sequence>MILGDYHVHTPYCPHGSTDRWEQYIIKAIELGLEEISFTEHAPLPESFEDPVPEKDSAMNRHALESYLAEGLTLKQQFASDIKINLGFELDYLEGYEFETSQFLNTYGEVIDDAILSVHMLRLATNHYACLDYSADHFGEIANQLGSTEQVYDLYYRTIEKAVCADLGKYKPTRIGHLTLIEKFKQKYPLTKDNSDQIEQILRLIKDKQYCLDINTAGLYKPDCLSIYPNKKVIQRAKELFIPLVPGSDSHEAATLTRGFQLISPYLD</sequence>
<accession>A0A1H8GW06</accession>
<evidence type="ECO:0000256" key="4">
    <source>
        <dbReference type="ARBA" id="ARBA00022605"/>
    </source>
</evidence>
<dbReference type="GO" id="GO:0005737">
    <property type="term" value="C:cytoplasm"/>
    <property type="evidence" value="ECO:0007669"/>
    <property type="project" value="TreeGrafter"/>
</dbReference>
<dbReference type="EMBL" id="FODJ01000001">
    <property type="protein sequence ID" value="SEN48045.1"/>
    <property type="molecule type" value="Genomic_DNA"/>
</dbReference>
<evidence type="ECO:0000256" key="1">
    <source>
        <dbReference type="ARBA" id="ARBA00004970"/>
    </source>
</evidence>
<dbReference type="PANTHER" id="PTHR21039:SF0">
    <property type="entry name" value="HISTIDINOL-PHOSPHATASE"/>
    <property type="match status" value="1"/>
</dbReference>
<dbReference type="STRING" id="872970.SAMN04488134_101183"/>
<evidence type="ECO:0000256" key="7">
    <source>
        <dbReference type="ARBA" id="ARBA00049158"/>
    </source>
</evidence>
<dbReference type="RefSeq" id="WP_091493718.1">
    <property type="nucleotide sequence ID" value="NZ_FODJ01000001.1"/>
</dbReference>